<comment type="subcellular location">
    <subcellularLocation>
        <location evidence="1 7">Cell membrane</location>
        <topology evidence="1 7">Multi-pass membrane protein</topology>
    </subcellularLocation>
</comment>
<evidence type="ECO:0000313" key="8">
    <source>
        <dbReference type="EMBL" id="MDI9237422.1"/>
    </source>
</evidence>
<dbReference type="Gene3D" id="3.40.30.60">
    <property type="entry name" value="FHIPEP family, domain 1"/>
    <property type="match status" value="1"/>
</dbReference>
<keyword evidence="3 7" id="KW-1003">Cell membrane</keyword>
<feature type="transmembrane region" description="Helical" evidence="7">
    <location>
        <begin position="210"/>
        <end position="231"/>
    </location>
</feature>
<evidence type="ECO:0000313" key="9">
    <source>
        <dbReference type="Proteomes" id="UP001321580"/>
    </source>
</evidence>
<dbReference type="InterPro" id="IPR042193">
    <property type="entry name" value="FHIPEP_3"/>
</dbReference>
<dbReference type="InterPro" id="IPR001712">
    <property type="entry name" value="T3SS_FHIPEP"/>
</dbReference>
<feature type="transmembrane region" description="Helical" evidence="7">
    <location>
        <begin position="78"/>
        <end position="98"/>
    </location>
</feature>
<keyword evidence="9" id="KW-1185">Reference proteome</keyword>
<keyword evidence="8" id="KW-0966">Cell projection</keyword>
<keyword evidence="6 7" id="KW-0472">Membrane</keyword>
<evidence type="ECO:0000256" key="4">
    <source>
        <dbReference type="ARBA" id="ARBA00022692"/>
    </source>
</evidence>
<evidence type="ECO:0000256" key="7">
    <source>
        <dbReference type="RuleBase" id="RU364093"/>
    </source>
</evidence>
<keyword evidence="4 7" id="KW-0812">Transmembrane</keyword>
<keyword evidence="7" id="KW-1005">Bacterial flagellum biogenesis</keyword>
<dbReference type="PIRSF" id="PIRSF005419">
    <property type="entry name" value="FlhA"/>
    <property type="match status" value="1"/>
</dbReference>
<dbReference type="EMBL" id="JASGBI010000001">
    <property type="protein sequence ID" value="MDI9237422.1"/>
    <property type="molecule type" value="Genomic_DNA"/>
</dbReference>
<dbReference type="InterPro" id="IPR025505">
    <property type="entry name" value="FHIPEP_CS"/>
</dbReference>
<feature type="transmembrane region" description="Helical" evidence="7">
    <location>
        <begin position="47"/>
        <end position="66"/>
    </location>
</feature>
<organism evidence="8 9">
    <name type="scientific">Lysobacter stagni</name>
    <dbReference type="NCBI Taxonomy" id="3045172"/>
    <lineage>
        <taxon>Bacteria</taxon>
        <taxon>Pseudomonadati</taxon>
        <taxon>Pseudomonadota</taxon>
        <taxon>Gammaproteobacteria</taxon>
        <taxon>Lysobacterales</taxon>
        <taxon>Lysobacteraceae</taxon>
        <taxon>Lysobacter</taxon>
    </lineage>
</organism>
<evidence type="ECO:0000256" key="5">
    <source>
        <dbReference type="ARBA" id="ARBA00022989"/>
    </source>
</evidence>
<reference evidence="8 9" key="1">
    <citation type="submission" date="2023-05" db="EMBL/GenBank/DDBJ databases">
        <title>Lysobacter sp. strain LF1 Genome sequencing and assembly.</title>
        <authorList>
            <person name="Jung Y."/>
        </authorList>
    </citation>
    <scope>NUCLEOTIDE SEQUENCE [LARGE SCALE GENOMIC DNA]</scope>
    <source>
        <strain evidence="8 9">LF1</strain>
    </source>
</reference>
<evidence type="ECO:0000256" key="2">
    <source>
        <dbReference type="ARBA" id="ARBA00008835"/>
    </source>
</evidence>
<dbReference type="Gene3D" id="1.10.8.540">
    <property type="entry name" value="FHIPEP family, domain 3"/>
    <property type="match status" value="1"/>
</dbReference>
<dbReference type="Gene3D" id="3.40.50.12790">
    <property type="entry name" value="FHIPEP family, domain 4"/>
    <property type="match status" value="1"/>
</dbReference>
<feature type="transmembrane region" description="Helical" evidence="7">
    <location>
        <begin position="291"/>
        <end position="308"/>
    </location>
</feature>
<comment type="caution">
    <text evidence="8">The sequence shown here is derived from an EMBL/GenBank/DDBJ whole genome shotgun (WGS) entry which is preliminary data.</text>
</comment>
<dbReference type="InterPro" id="IPR042196">
    <property type="entry name" value="FHIPEP_4"/>
</dbReference>
<feature type="transmembrane region" description="Helical" evidence="7">
    <location>
        <begin position="21"/>
        <end position="41"/>
    </location>
</feature>
<dbReference type="InterPro" id="IPR006301">
    <property type="entry name" value="FlhA"/>
</dbReference>
<protein>
    <recommendedName>
        <fullName evidence="7">Flagellar biosynthesis protein FlhA</fullName>
    </recommendedName>
</protein>
<keyword evidence="7" id="KW-1006">Bacterial flagellum protein export</keyword>
<comment type="similarity">
    <text evidence="2 7">Belongs to the FHIPEP (flagella/HR/invasion proteins export pore) family.</text>
</comment>
<evidence type="ECO:0000256" key="3">
    <source>
        <dbReference type="ARBA" id="ARBA00022475"/>
    </source>
</evidence>
<dbReference type="PANTHER" id="PTHR30161:SF1">
    <property type="entry name" value="FLAGELLAR BIOSYNTHESIS PROTEIN FLHA-RELATED"/>
    <property type="match status" value="1"/>
</dbReference>
<keyword evidence="7" id="KW-0813">Transport</keyword>
<dbReference type="PANTHER" id="PTHR30161">
    <property type="entry name" value="FLAGELLAR EXPORT PROTEIN, MEMBRANE FLHA SUBUNIT-RELATED"/>
    <property type="match status" value="1"/>
</dbReference>
<dbReference type="Proteomes" id="UP001321580">
    <property type="component" value="Unassembled WGS sequence"/>
</dbReference>
<proteinExistence type="inferred from homology"/>
<keyword evidence="8" id="KW-0282">Flagellum</keyword>
<dbReference type="NCBIfam" id="TIGR01398">
    <property type="entry name" value="FlhA"/>
    <property type="match status" value="1"/>
</dbReference>
<name>A0ABT6XBE2_9GAMM</name>
<evidence type="ECO:0000256" key="6">
    <source>
        <dbReference type="ARBA" id="ARBA00023136"/>
    </source>
</evidence>
<gene>
    <name evidence="7 8" type="primary">flhA</name>
    <name evidence="8" type="ORF">QLQ15_00665</name>
</gene>
<keyword evidence="5 7" id="KW-1133">Transmembrane helix</keyword>
<dbReference type="Pfam" id="PF00771">
    <property type="entry name" value="FHIPEP"/>
    <property type="match status" value="1"/>
</dbReference>
<dbReference type="PRINTS" id="PR00949">
    <property type="entry name" value="TYPE3IMAPROT"/>
</dbReference>
<comment type="function">
    <text evidence="7">Required for formation of the rod structure of the flagellar apparatus. Together with FliI and FliH, may constitute the export apparatus of flagellin.</text>
</comment>
<feature type="transmembrane region" description="Helical" evidence="7">
    <location>
        <begin position="118"/>
        <end position="141"/>
    </location>
</feature>
<evidence type="ECO:0000256" key="1">
    <source>
        <dbReference type="ARBA" id="ARBA00004651"/>
    </source>
</evidence>
<accession>A0ABT6XBE2</accession>
<sequence length="693" mass="73608">MNRPVSDRRFSLAEIGHAVRSGLATPVIVLAMLAMVIVPLSPLVLDALFTINIAMSLVVLLAVVYVKRPLEFSVFPSVLLLVTLLRLALNVASTRVVLLHGHQGPAAAGHVIESFGQFVIGGSFAVGIVVFAILTIVNFVVVTKGAGRISEVSARFILDALPGKQMAIDADLNAGLLTREDAKMRREEVRAEADFYGSMDGASKFVRGDAIAGLLILAINIIGGVLIGVLQHEMTFKDAGTTYVLLAIGDGLVAQLPALLISTAVAMLVTRATREQEMGQAVTTQVLHPRALAVAAALLGLVGIVPGMPNLPFLTLAAALGYAAWRMQKRAADPAQASADGDTATATAAAQPELSWDELRPVEPLGLEVGYRLIALVDKNQGGELLARLKGVRRKLTQDLGFLIPAVHVRDNLELAPGHYRVLVHGVPIASGELHPDRDLALDPGHVFGKLEGIPGKDPAFGLDAVWIPQGQRAHAESLGYTVVDAATVVATHLSHLVRERAAELLGHEEVQQLLATLGRGSPRLVEDLTPKLLPLSTVVRVLQSLLAERVPVRQLRQIVEALLEHGAHTQDPALLTAAVRTALGRFIVQELNGLGAELPVYTLAPALERVLQDSVSGQGAALEPGLAERLHQNLSECVTRQESRGEPAVLLVPGGIRSSIARLVRHSVPALTVLAYGEVPEDKRLRLVGAIG</sequence>
<dbReference type="InterPro" id="IPR042194">
    <property type="entry name" value="FHIPEP_1"/>
</dbReference>
<keyword evidence="8" id="KW-0969">Cilium</keyword>
<dbReference type="PROSITE" id="PS00994">
    <property type="entry name" value="FHIPEP"/>
    <property type="match status" value="1"/>
</dbReference>
<feature type="transmembrane region" description="Helical" evidence="7">
    <location>
        <begin position="243"/>
        <end position="270"/>
    </location>
</feature>
<keyword evidence="7" id="KW-0653">Protein transport</keyword>